<dbReference type="Proteomes" id="UP001321473">
    <property type="component" value="Unassembled WGS sequence"/>
</dbReference>
<protein>
    <submittedName>
        <fullName evidence="2">Uncharacterized protein</fullName>
    </submittedName>
</protein>
<dbReference type="EMBL" id="JARKHS020036017">
    <property type="protein sequence ID" value="KAK8756669.1"/>
    <property type="molecule type" value="Genomic_DNA"/>
</dbReference>
<keyword evidence="3" id="KW-1185">Reference proteome</keyword>
<gene>
    <name evidence="2" type="ORF">V5799_000629</name>
</gene>
<evidence type="ECO:0000313" key="2">
    <source>
        <dbReference type="EMBL" id="KAK8756669.1"/>
    </source>
</evidence>
<feature type="compositionally biased region" description="Low complexity" evidence="1">
    <location>
        <begin position="120"/>
        <end position="139"/>
    </location>
</feature>
<feature type="compositionally biased region" description="Gly residues" evidence="1">
    <location>
        <begin position="91"/>
        <end position="102"/>
    </location>
</feature>
<name>A0AAQ4D2H9_AMBAM</name>
<sequence length="194" mass="19904">MPGGPPIRGGPAMRCDAPPPRGVGRGMPPHVGPPMGAGGPRAKRGRCQDYGNSGGYDDGYEQAPVSQNTYQDPYNAPSDMMMNGCQSQGVGSAGGYGDGSGGYNTDYSKPPMEWRGGDFRSSGAGYAPPAPSGSGYASSYDDRGYGGNYGGEHPAADSFSGGGPRSDDRYASYDSCGGGVYGQSRDSYRGAGRY</sequence>
<accession>A0AAQ4D2H9</accession>
<comment type="caution">
    <text evidence="2">The sequence shown here is derived from an EMBL/GenBank/DDBJ whole genome shotgun (WGS) entry which is preliminary data.</text>
</comment>
<reference evidence="2 3" key="1">
    <citation type="journal article" date="2023" name="Arcadia Sci">
        <title>De novo assembly of a long-read Amblyomma americanum tick genome.</title>
        <authorList>
            <person name="Chou S."/>
            <person name="Poskanzer K.E."/>
            <person name="Rollins M."/>
            <person name="Thuy-Boun P.S."/>
        </authorList>
    </citation>
    <scope>NUCLEOTIDE SEQUENCE [LARGE SCALE GENOMIC DNA]</scope>
    <source>
        <strain evidence="2">F_SG_1</strain>
        <tissue evidence="2">Salivary glands</tissue>
    </source>
</reference>
<organism evidence="2 3">
    <name type="scientific">Amblyomma americanum</name>
    <name type="common">Lone star tick</name>
    <dbReference type="NCBI Taxonomy" id="6943"/>
    <lineage>
        <taxon>Eukaryota</taxon>
        <taxon>Metazoa</taxon>
        <taxon>Ecdysozoa</taxon>
        <taxon>Arthropoda</taxon>
        <taxon>Chelicerata</taxon>
        <taxon>Arachnida</taxon>
        <taxon>Acari</taxon>
        <taxon>Parasitiformes</taxon>
        <taxon>Ixodida</taxon>
        <taxon>Ixodoidea</taxon>
        <taxon>Ixodidae</taxon>
        <taxon>Amblyomminae</taxon>
        <taxon>Amblyomma</taxon>
    </lineage>
</organism>
<evidence type="ECO:0000256" key="1">
    <source>
        <dbReference type="SAM" id="MobiDB-lite"/>
    </source>
</evidence>
<dbReference type="AlphaFoldDB" id="A0AAQ4D2H9"/>
<evidence type="ECO:0000313" key="3">
    <source>
        <dbReference type="Proteomes" id="UP001321473"/>
    </source>
</evidence>
<proteinExistence type="predicted"/>
<feature type="region of interest" description="Disordered" evidence="1">
    <location>
        <begin position="1"/>
        <end position="194"/>
    </location>
</feature>